<reference evidence="2 3" key="1">
    <citation type="submission" date="2017-06" db="EMBL/GenBank/DDBJ databases">
        <authorList>
            <person name="Kim H.J."/>
            <person name="Triplett B.A."/>
        </authorList>
    </citation>
    <scope>NUCLEOTIDE SEQUENCE [LARGE SCALE GENOMIC DNA]</scope>
    <source>
        <strain evidence="2 3">DSM 25597</strain>
    </source>
</reference>
<dbReference type="EMBL" id="FZNY01000004">
    <property type="protein sequence ID" value="SNR88254.1"/>
    <property type="molecule type" value="Genomic_DNA"/>
</dbReference>
<gene>
    <name evidence="2" type="ORF">SAMN06265376_10420</name>
</gene>
<organism evidence="2 3">
    <name type="scientific">Dokdonia pacifica</name>
    <dbReference type="NCBI Taxonomy" id="1627892"/>
    <lineage>
        <taxon>Bacteria</taxon>
        <taxon>Pseudomonadati</taxon>
        <taxon>Bacteroidota</taxon>
        <taxon>Flavobacteriia</taxon>
        <taxon>Flavobacteriales</taxon>
        <taxon>Flavobacteriaceae</taxon>
        <taxon>Dokdonia</taxon>
    </lineage>
</organism>
<evidence type="ECO:0000256" key="1">
    <source>
        <dbReference type="SAM" id="SignalP"/>
    </source>
</evidence>
<dbReference type="RefSeq" id="WP_089371846.1">
    <property type="nucleotide sequence ID" value="NZ_BMEP01000007.1"/>
</dbReference>
<name>A0A238ZZQ7_9FLAO</name>
<evidence type="ECO:0000313" key="3">
    <source>
        <dbReference type="Proteomes" id="UP000198379"/>
    </source>
</evidence>
<accession>A0A238ZZQ7</accession>
<keyword evidence="3" id="KW-1185">Reference proteome</keyword>
<dbReference type="AlphaFoldDB" id="A0A238ZZQ7"/>
<feature type="chain" id="PRO_5013189854" evidence="1">
    <location>
        <begin position="22"/>
        <end position="187"/>
    </location>
</feature>
<evidence type="ECO:0000313" key="2">
    <source>
        <dbReference type="EMBL" id="SNR88254.1"/>
    </source>
</evidence>
<feature type="signal peptide" evidence="1">
    <location>
        <begin position="1"/>
        <end position="21"/>
    </location>
</feature>
<proteinExistence type="predicted"/>
<keyword evidence="1" id="KW-0732">Signal</keyword>
<dbReference type="Proteomes" id="UP000198379">
    <property type="component" value="Unassembled WGS sequence"/>
</dbReference>
<sequence>MTRLSITFLYICFLYSGFSYAQQIDINEVNLQGTTLHKAIIQFINETKNKKTFFNENGYIQLRLTYKNNSAKSDEIMSIYRLVDNYHRYDNLDKDHLFPLFYTYVETKLILIYSDLNIPLKFSEKSKKLIGNLVLETFPKKNPLYVEDAQGNVIIDDKNFVEEVFNINGGVNLIVYGNNSFKFEKRN</sequence>
<protein>
    <submittedName>
        <fullName evidence="2">Uncharacterized protein</fullName>
    </submittedName>
</protein>
<dbReference type="OrthoDB" id="1429433at2"/>